<keyword evidence="5" id="KW-0486">Methionine biosynthesis</keyword>
<dbReference type="GO" id="GO:0008782">
    <property type="term" value="F:adenosylhomocysteine nucleosidase activity"/>
    <property type="evidence" value="ECO:0007669"/>
    <property type="project" value="UniProtKB-EC"/>
</dbReference>
<proteinExistence type="predicted"/>
<dbReference type="OrthoDB" id="9792278at2"/>
<name>A0A5J5G8N4_9BACL</name>
<dbReference type="UniPathway" id="UPA00904">
    <property type="reaction ID" value="UER00871"/>
</dbReference>
<keyword evidence="4 7" id="KW-0378">Hydrolase</keyword>
<dbReference type="Proteomes" id="UP000367750">
    <property type="component" value="Unassembled WGS sequence"/>
</dbReference>
<dbReference type="InterPro" id="IPR010049">
    <property type="entry name" value="MTA_SAH_Nsdase"/>
</dbReference>
<dbReference type="InterPro" id="IPR035994">
    <property type="entry name" value="Nucleoside_phosphorylase_sf"/>
</dbReference>
<dbReference type="Pfam" id="PF01048">
    <property type="entry name" value="PNP_UDP_1"/>
    <property type="match status" value="1"/>
</dbReference>
<dbReference type="PANTHER" id="PTHR46832:SF1">
    <property type="entry name" value="5'-METHYLTHIOADENOSINE_S-ADENOSYLHOMOCYSTEINE NUCLEOSIDASE"/>
    <property type="match status" value="1"/>
</dbReference>
<evidence type="ECO:0000313" key="7">
    <source>
        <dbReference type="EMBL" id="KAA9004029.1"/>
    </source>
</evidence>
<dbReference type="GO" id="GO:0005829">
    <property type="term" value="C:cytosol"/>
    <property type="evidence" value="ECO:0007669"/>
    <property type="project" value="TreeGrafter"/>
</dbReference>
<keyword evidence="7" id="KW-0326">Glycosidase</keyword>
<keyword evidence="8" id="KW-1185">Reference proteome</keyword>
<dbReference type="SUPFAM" id="SSF53167">
    <property type="entry name" value="Purine and uridine phosphorylases"/>
    <property type="match status" value="1"/>
</dbReference>
<dbReference type="GO" id="GO:0008930">
    <property type="term" value="F:methylthioadenosine nucleosidase activity"/>
    <property type="evidence" value="ECO:0007669"/>
    <property type="project" value="InterPro"/>
</dbReference>
<evidence type="ECO:0000256" key="3">
    <source>
        <dbReference type="ARBA" id="ARBA00022605"/>
    </source>
</evidence>
<evidence type="ECO:0000313" key="8">
    <source>
        <dbReference type="Proteomes" id="UP000367750"/>
    </source>
</evidence>
<evidence type="ECO:0000259" key="6">
    <source>
        <dbReference type="Pfam" id="PF01048"/>
    </source>
</evidence>
<dbReference type="GO" id="GO:0019284">
    <property type="term" value="P:L-methionine salvage from S-adenosylmethionine"/>
    <property type="evidence" value="ECO:0007669"/>
    <property type="project" value="TreeGrafter"/>
</dbReference>
<reference evidence="7 8" key="1">
    <citation type="submission" date="2019-09" db="EMBL/GenBank/DDBJ databases">
        <title>Bacillus ochoae sp. nov., Paenibacillus whitsoniae sp. nov., Paenibacillus spiritus sp. nov. Isolated from the Mars Exploration Rover during spacecraft assembly.</title>
        <authorList>
            <person name="Seuylemezian A."/>
            <person name="Vaishampayan P."/>
        </authorList>
    </citation>
    <scope>NUCLEOTIDE SEQUENCE [LARGE SCALE GENOMIC DNA]</scope>
    <source>
        <strain evidence="7 8">MER_111</strain>
    </source>
</reference>
<dbReference type="GO" id="GO:0019509">
    <property type="term" value="P:L-methionine salvage from methylthioadenosine"/>
    <property type="evidence" value="ECO:0007669"/>
    <property type="project" value="UniProtKB-UniPathway"/>
</dbReference>
<dbReference type="CDD" id="cd09008">
    <property type="entry name" value="MTAN"/>
    <property type="match status" value="1"/>
</dbReference>
<dbReference type="NCBIfam" id="TIGR01704">
    <property type="entry name" value="MTA_SAH-Nsdase"/>
    <property type="match status" value="1"/>
</dbReference>
<dbReference type="PANTHER" id="PTHR46832">
    <property type="entry name" value="5'-METHYLTHIOADENOSINE/S-ADENOSYLHOMOCYSTEINE NUCLEOSIDASE"/>
    <property type="match status" value="1"/>
</dbReference>
<dbReference type="Gene3D" id="3.40.50.1580">
    <property type="entry name" value="Nucleoside phosphorylase domain"/>
    <property type="match status" value="1"/>
</dbReference>
<evidence type="ECO:0000256" key="5">
    <source>
        <dbReference type="ARBA" id="ARBA00023167"/>
    </source>
</evidence>
<dbReference type="EC" id="3.2.2.9" evidence="2"/>
<evidence type="ECO:0000256" key="1">
    <source>
        <dbReference type="ARBA" id="ARBA00004945"/>
    </source>
</evidence>
<dbReference type="AlphaFoldDB" id="A0A5J5G8N4"/>
<dbReference type="RefSeq" id="WP_150458384.1">
    <property type="nucleotide sequence ID" value="NZ_VYKK01000015.1"/>
</dbReference>
<feature type="domain" description="Nucleoside phosphorylase" evidence="6">
    <location>
        <begin position="5"/>
        <end position="229"/>
    </location>
</feature>
<gene>
    <name evidence="7" type="ORF">F4V43_11515</name>
</gene>
<dbReference type="NCBIfam" id="NF004079">
    <property type="entry name" value="PRK05584.1"/>
    <property type="match status" value="1"/>
</dbReference>
<keyword evidence="3" id="KW-0028">Amino-acid biosynthesis</keyword>
<dbReference type="EMBL" id="VYKK01000015">
    <property type="protein sequence ID" value="KAA9004029.1"/>
    <property type="molecule type" value="Genomic_DNA"/>
</dbReference>
<comment type="caution">
    <text evidence="7">The sequence shown here is derived from an EMBL/GenBank/DDBJ whole genome shotgun (WGS) entry which is preliminary data.</text>
</comment>
<dbReference type="InterPro" id="IPR000845">
    <property type="entry name" value="Nucleoside_phosphorylase_d"/>
</dbReference>
<dbReference type="GO" id="GO:0009164">
    <property type="term" value="P:nucleoside catabolic process"/>
    <property type="evidence" value="ECO:0007669"/>
    <property type="project" value="InterPro"/>
</dbReference>
<protein>
    <recommendedName>
        <fullName evidence="2">adenosylhomocysteine nucleosidase</fullName>
        <ecNumber evidence="2">3.2.2.9</ecNumber>
    </recommendedName>
</protein>
<organism evidence="7 8">
    <name type="scientific">Paenibacillus spiritus</name>
    <dbReference type="NCBI Taxonomy" id="2496557"/>
    <lineage>
        <taxon>Bacteria</taxon>
        <taxon>Bacillati</taxon>
        <taxon>Bacillota</taxon>
        <taxon>Bacilli</taxon>
        <taxon>Bacillales</taxon>
        <taxon>Paenibacillaceae</taxon>
        <taxon>Paenibacillus</taxon>
    </lineage>
</organism>
<sequence length="241" mass="26104">MRPKRLGLIGAMEEEVRLLLEEMKEKTESVRAGIRFYEGLVQGHKAVVCTTGVGKVNAAVTTQILIDRFGVDAVLFTGVAGALHPELEIGDLVISSDCIQHDMDASPLGYSPGMIPYQDNSVFAADRALIALAEAACRDSGVHAVTGRVLSGDRFIADRKEAAALREQFAGCCAEMEGASVAQVCSMNEVPFLILRSMSDQADGSAEMSYREFTELASRRSHEILMYILKRLPNLSGTDAF</sequence>
<accession>A0A5J5G8N4</accession>
<evidence type="ECO:0000256" key="2">
    <source>
        <dbReference type="ARBA" id="ARBA00011974"/>
    </source>
</evidence>
<comment type="pathway">
    <text evidence="1">Amino-acid biosynthesis; L-methionine biosynthesis via salvage pathway; S-methyl-5-thio-alpha-D-ribose 1-phosphate from S-methyl-5'-thioadenosine (hydrolase route): step 1/2.</text>
</comment>
<evidence type="ECO:0000256" key="4">
    <source>
        <dbReference type="ARBA" id="ARBA00022801"/>
    </source>
</evidence>